<dbReference type="AlphaFoldDB" id="A0AAE1FF29"/>
<feature type="compositionally biased region" description="Polar residues" evidence="1">
    <location>
        <begin position="122"/>
        <end position="139"/>
    </location>
</feature>
<protein>
    <recommendedName>
        <fullName evidence="2">Myb/SANT-like DNA-binding domain-containing protein</fullName>
    </recommendedName>
</protein>
<dbReference type="Gene3D" id="1.10.10.60">
    <property type="entry name" value="Homeodomain-like"/>
    <property type="match status" value="1"/>
</dbReference>
<feature type="region of interest" description="Disordered" evidence="1">
    <location>
        <begin position="101"/>
        <end position="189"/>
    </location>
</feature>
<feature type="compositionally biased region" description="Basic residues" evidence="1">
    <location>
        <begin position="179"/>
        <end position="188"/>
    </location>
</feature>
<feature type="domain" description="Myb/SANT-like DNA-binding" evidence="2">
    <location>
        <begin position="5"/>
        <end position="89"/>
    </location>
</feature>
<evidence type="ECO:0000313" key="4">
    <source>
        <dbReference type="Proteomes" id="UP001286313"/>
    </source>
</evidence>
<evidence type="ECO:0000259" key="2">
    <source>
        <dbReference type="Pfam" id="PF13837"/>
    </source>
</evidence>
<feature type="compositionally biased region" description="Basic and acidic residues" evidence="1">
    <location>
        <begin position="166"/>
        <end position="178"/>
    </location>
</feature>
<feature type="compositionally biased region" description="Low complexity" evidence="1">
    <location>
        <begin position="145"/>
        <end position="164"/>
    </location>
</feature>
<sequence>MNGAVKWSDESTREFIQLRYKLRHLFNGRKHHCEKAYSRIVSELGLTRIITPTQARKKWSNLLQKYMDIKGGYSTSTADWPYFQILDQIVPLMRKEKIEKLPPSNVESRDLDQSYDDGLHSPLTNPSVSENDPLTSSSDPLAVPSVSMVTSVTSESSSSVTATSKCKTEVMDESEPPRKRGRGRRAAQRARDRWWGAVEDEDLGTDSLGKGEHLLTTNGQGAAARSLAYSNLDPSHMELQTFKMLESCASALGEIKNVLTTHSSHQETLIQNLQQTVVNQGNTMKELLTTLTSQNATLISLISQLTDKTSNRSNLMMERGGSYGDHNKHQSDGRQPNTTTTSHHQLLASQANLISALSQDSQDCDNSLVDNPVLDDNMAGL</sequence>
<keyword evidence="4" id="KW-1185">Reference proteome</keyword>
<feature type="compositionally biased region" description="Polar residues" evidence="1">
    <location>
        <begin position="333"/>
        <end position="342"/>
    </location>
</feature>
<gene>
    <name evidence="3" type="ORF">Pcinc_022691</name>
</gene>
<reference evidence="3" key="1">
    <citation type="submission" date="2023-10" db="EMBL/GenBank/DDBJ databases">
        <title>Genome assemblies of two species of porcelain crab, Petrolisthes cinctipes and Petrolisthes manimaculis (Anomura: Porcellanidae).</title>
        <authorList>
            <person name="Angst P."/>
        </authorList>
    </citation>
    <scope>NUCLEOTIDE SEQUENCE</scope>
    <source>
        <strain evidence="3">PB745_01</strain>
        <tissue evidence="3">Gill</tissue>
    </source>
</reference>
<feature type="region of interest" description="Disordered" evidence="1">
    <location>
        <begin position="310"/>
        <end position="342"/>
    </location>
</feature>
<dbReference type="Pfam" id="PF13837">
    <property type="entry name" value="Myb_DNA-bind_4"/>
    <property type="match status" value="1"/>
</dbReference>
<proteinExistence type="predicted"/>
<dbReference type="EMBL" id="JAWQEG010002401">
    <property type="protein sequence ID" value="KAK3872224.1"/>
    <property type="molecule type" value="Genomic_DNA"/>
</dbReference>
<dbReference type="InterPro" id="IPR044822">
    <property type="entry name" value="Myb_DNA-bind_4"/>
</dbReference>
<accession>A0AAE1FF29</accession>
<dbReference type="Proteomes" id="UP001286313">
    <property type="component" value="Unassembled WGS sequence"/>
</dbReference>
<evidence type="ECO:0000256" key="1">
    <source>
        <dbReference type="SAM" id="MobiDB-lite"/>
    </source>
</evidence>
<name>A0AAE1FF29_PETCI</name>
<comment type="caution">
    <text evidence="3">The sequence shown here is derived from an EMBL/GenBank/DDBJ whole genome shotgun (WGS) entry which is preliminary data.</text>
</comment>
<organism evidence="3 4">
    <name type="scientific">Petrolisthes cinctipes</name>
    <name type="common">Flat porcelain crab</name>
    <dbReference type="NCBI Taxonomy" id="88211"/>
    <lineage>
        <taxon>Eukaryota</taxon>
        <taxon>Metazoa</taxon>
        <taxon>Ecdysozoa</taxon>
        <taxon>Arthropoda</taxon>
        <taxon>Crustacea</taxon>
        <taxon>Multicrustacea</taxon>
        <taxon>Malacostraca</taxon>
        <taxon>Eumalacostraca</taxon>
        <taxon>Eucarida</taxon>
        <taxon>Decapoda</taxon>
        <taxon>Pleocyemata</taxon>
        <taxon>Anomura</taxon>
        <taxon>Galatheoidea</taxon>
        <taxon>Porcellanidae</taxon>
        <taxon>Petrolisthes</taxon>
    </lineage>
</organism>
<evidence type="ECO:0000313" key="3">
    <source>
        <dbReference type="EMBL" id="KAK3872224.1"/>
    </source>
</evidence>